<dbReference type="PANTHER" id="PTHR15180:SF1">
    <property type="entry name" value="GENERAL TRANSCRIPTION FACTOR 3C POLYPEPTIDE 1"/>
    <property type="match status" value="1"/>
</dbReference>
<proteinExistence type="predicted"/>
<feature type="domain" description="GTF3C1 extended winged-helix" evidence="9">
    <location>
        <begin position="604"/>
        <end position="704"/>
    </location>
</feature>
<keyword evidence="11" id="KW-1185">Reference proteome</keyword>
<dbReference type="EMBL" id="JAFNEN010000439">
    <property type="protein sequence ID" value="KAG8182951.1"/>
    <property type="molecule type" value="Genomic_DNA"/>
</dbReference>
<keyword evidence="5" id="KW-0539">Nucleus</keyword>
<dbReference type="GO" id="GO:0005634">
    <property type="term" value="C:nucleus"/>
    <property type="evidence" value="ECO:0007669"/>
    <property type="project" value="UniProtKB-SubCell"/>
</dbReference>
<feature type="region of interest" description="Disordered" evidence="6">
    <location>
        <begin position="1086"/>
        <end position="1106"/>
    </location>
</feature>
<evidence type="ECO:0000313" key="11">
    <source>
        <dbReference type="Proteomes" id="UP000827092"/>
    </source>
</evidence>
<dbReference type="InterPro" id="IPR007309">
    <property type="entry name" value="TFIIIC_Bblock-bd"/>
</dbReference>
<evidence type="ECO:0000259" key="8">
    <source>
        <dbReference type="Pfam" id="PF23704"/>
    </source>
</evidence>
<accession>A0AAV6UH22</accession>
<name>A0AAV6UH22_9ARAC</name>
<evidence type="ECO:0000259" key="9">
    <source>
        <dbReference type="Pfam" id="PF24101"/>
    </source>
</evidence>
<dbReference type="Proteomes" id="UP000827092">
    <property type="component" value="Unassembled WGS sequence"/>
</dbReference>
<feature type="compositionally biased region" description="Polar residues" evidence="6">
    <location>
        <begin position="1090"/>
        <end position="1103"/>
    </location>
</feature>
<comment type="subcellular location">
    <subcellularLocation>
        <location evidence="1">Nucleus</location>
    </subcellularLocation>
</comment>
<keyword evidence="2" id="KW-0597">Phosphoprotein</keyword>
<dbReference type="InterPro" id="IPR056467">
    <property type="entry name" value="eWH_GTF3C1"/>
</dbReference>
<evidence type="ECO:0000256" key="1">
    <source>
        <dbReference type="ARBA" id="ARBA00004123"/>
    </source>
</evidence>
<sequence length="1971" mass="228437">MLEYPTRLNHFIFRFPKCSTELCLGNSVIFVDRKMTTSLDFASCILDEISLEGLDGITLETLWQRLKDRPHFPIPVDDDSKKFFWKNIAKVKDIEMYLLPKPRKFVPIFDRYSYVDPVLDIVIDPPFKVPDPHYPIAPVEDGGVRGSCSMYKSRTCITPKVRCSRGVLIKPLEQVVKDYGDSMVLVASPKARLLALIGSETNPLIDMSLEEYCLLERIGRSRYLGEVTQGENGLLCLKAVFCKHLHYYKKKLAKKNLITKQDHVTKTKRGQTSTGSLLHLTRFYVLRKTKMACLLKNVCDILKDRPQNQEACTKIRDMLGSKRSSFKNLFTKTYQKWLGTSIITCRELYPNGTKKDWYTVNGQEKTVKVLQLVKHCEDSDEDSEDEDQCVPLNVYFDYSKITVGVPFLYQMYCLIKKAGPEGITSGDLGRAMTLPKLEIRNIIRFLERKDHIFSIPRSRGRQTVYSYISNDYKNQSEVYSNYKEQEKRLFKPDLSNVSAKQENRLIKTNLSTKVSVKRKFDCAKSTEDYFKVKRYKQEEKVDTKYSLKCHEIQIFDKNNENMFTGIKGIKHKIKETTYQSKLLSYSSNETETSSSMLFTSSKQFTYRKFKRCNIILDFLDKNNFVTTSDLQKHILQKEKEEGYNFALDRRSLFRLIESLIENDKIKKIIAELEFEEKLLQIEFVSRKSFQSSDPRLVIAIDQAKYKWFSSLKSEGIDSKPEENNNKQSNETTIFSSSVNKFDATKRGKFETKIAYKYPHSTPKFVRVKALHLFLYYLVYDNKHKYITNEEKFVYHDSMTWKRYVPPLPDYGHNGWFLITDIYSRLPLSLFTMLVHFKRELRTVEDYLKNEETANYLIKFLPNDLRNGLLRKRKYICSVNEAIRILCYMGLVSIGPEVGKQKDQSFIYVHKKATLKDTSISSPSYVHIDVNIEYSSKYCTFANESDLKEYWLELETICFHTPLGKYSTAFGKTLKLVEPALKPELMNCTKNIAFDGIRDEGFVPGDGLGAAGYDSSLFLHLRRNWKESTNDIKSYPRRRLTNEEKRNSLQCSMQELLKTSIINTHPTRLPLKRLSKHSLSLQEKKVRCGKPNSTNLQHSANTANPDKGILKNKRKIQTEKLCCLRNIKTRNKLSNNNEQQSSLKICERKKATVASDASNLLEQKKKRGIKLVTLKRRSLTRVPFYDEKDKLAMAKLNTTRCQWSPQEDSFLLLCKVASCFLQPSTNTRTIAVHYSIVRDLLHENVPDMSSNKTSLACQRRMKFFMRHPETVNNVKFFLEETLRDAALVKEFSMPKPTRNNIEAWRVIFTKFMKELRRKFVHTSMDRYANVSIPRTMQDFHKTFNVMTHTNLFHSKNVYNEPENEEEIQKNALMFLILSAMAVKDEAQWTPLLNNMYQSYSESILQTAVAHLRKETVISVKSKAHRSDIRRLCQSTSPYKFSISYHFAKIPKFRQQSFEDAKQFLSSFNYLAPDSSIEVKGDIPTGFVASVLSLLTAERLQINFKVPEQVLMFDLTLTKKIRNNMVDIISSTSDTESKELLQYLSNDKNFLPDEKLTTPEHSKDVTDLNISQHLNLSITNAVPQSTEVHHSAKASRFALYFLRHELSQQNFEKGQKSQDYIALNACKIFCSPESNTPTDFPMIPPGISEETPKGKIERGISKCTELNQERMVEISNILTSFIPCRYLTTHTDYFTKIQSLYELYQPQTFKDAKCIFHDIYEAGVKGLSEIELLRRFSELLGELSLFEHLFIFRESFLVLRVGVAHFTYVVNCFASKWVVPSFQTPIRQRNISNLLQCNQNETTTNDTSYDKIFHNKDSPLISSSSKEFHQGHFELKINFNQQLVNSSQKIQRYFIPRTWRNPDGSLNKPVLFDLLFTILSYLVSNPASTTSKICEHFSLVFPPVQLLELLEVLEMSNCVYKYYCKPIGKATLFSTPPTTSIALNAKPFYVDHIEAFPDAVCKIAKLMDLLRAN</sequence>
<dbReference type="GO" id="GO:0003677">
    <property type="term" value="F:DNA binding"/>
    <property type="evidence" value="ECO:0007669"/>
    <property type="project" value="UniProtKB-KW"/>
</dbReference>
<evidence type="ECO:0000259" key="7">
    <source>
        <dbReference type="Pfam" id="PF04182"/>
    </source>
</evidence>
<evidence type="ECO:0000313" key="10">
    <source>
        <dbReference type="EMBL" id="KAG8182951.1"/>
    </source>
</evidence>
<gene>
    <name evidence="10" type="ORF">JTE90_003329</name>
</gene>
<reference evidence="10 11" key="1">
    <citation type="journal article" date="2022" name="Nat. Ecol. Evol.">
        <title>A masculinizing supergene underlies an exaggerated male reproductive morph in a spider.</title>
        <authorList>
            <person name="Hendrickx F."/>
            <person name="De Corte Z."/>
            <person name="Sonet G."/>
            <person name="Van Belleghem S.M."/>
            <person name="Kostlbacher S."/>
            <person name="Vangestel C."/>
        </authorList>
    </citation>
    <scope>NUCLEOTIDE SEQUENCE [LARGE SCALE GENOMIC DNA]</scope>
    <source>
        <strain evidence="10">W744_W776</strain>
    </source>
</reference>
<evidence type="ECO:0008006" key="12">
    <source>
        <dbReference type="Google" id="ProtNLM"/>
    </source>
</evidence>
<protein>
    <recommendedName>
        <fullName evidence="12">B-block binding subunit of TFIIIC domain-containing protein</fullName>
    </recommendedName>
</protein>
<dbReference type="InterPro" id="IPR044210">
    <property type="entry name" value="Tfc3-like"/>
</dbReference>
<keyword evidence="4" id="KW-0804">Transcription</keyword>
<dbReference type="GO" id="GO:0042791">
    <property type="term" value="P:5S class rRNA transcription by RNA polymerase III"/>
    <property type="evidence" value="ECO:0007669"/>
    <property type="project" value="TreeGrafter"/>
</dbReference>
<dbReference type="GO" id="GO:0000127">
    <property type="term" value="C:transcription factor TFIIIC complex"/>
    <property type="evidence" value="ECO:0007669"/>
    <property type="project" value="InterPro"/>
</dbReference>
<evidence type="ECO:0000256" key="6">
    <source>
        <dbReference type="SAM" id="MobiDB-lite"/>
    </source>
</evidence>
<feature type="domain" description="General transcription factor 3C polypeptide 1 winged-helix" evidence="8">
    <location>
        <begin position="44"/>
        <end position="97"/>
    </location>
</feature>
<dbReference type="InterPro" id="IPR056428">
    <property type="entry name" value="WH_GTF3C1"/>
</dbReference>
<dbReference type="GO" id="GO:0006384">
    <property type="term" value="P:transcription initiation at RNA polymerase III promoter"/>
    <property type="evidence" value="ECO:0007669"/>
    <property type="project" value="InterPro"/>
</dbReference>
<organism evidence="10 11">
    <name type="scientific">Oedothorax gibbosus</name>
    <dbReference type="NCBI Taxonomy" id="931172"/>
    <lineage>
        <taxon>Eukaryota</taxon>
        <taxon>Metazoa</taxon>
        <taxon>Ecdysozoa</taxon>
        <taxon>Arthropoda</taxon>
        <taxon>Chelicerata</taxon>
        <taxon>Arachnida</taxon>
        <taxon>Araneae</taxon>
        <taxon>Araneomorphae</taxon>
        <taxon>Entelegynae</taxon>
        <taxon>Araneoidea</taxon>
        <taxon>Linyphiidae</taxon>
        <taxon>Erigoninae</taxon>
        <taxon>Oedothorax</taxon>
    </lineage>
</organism>
<dbReference type="Pfam" id="PF23704">
    <property type="entry name" value="WHD_GTF3C1_N"/>
    <property type="match status" value="1"/>
</dbReference>
<evidence type="ECO:0000256" key="4">
    <source>
        <dbReference type="ARBA" id="ARBA00023163"/>
    </source>
</evidence>
<feature type="domain" description="B-block binding subunit of TFIIIC" evidence="7">
    <location>
        <begin position="210"/>
        <end position="284"/>
    </location>
</feature>
<dbReference type="PANTHER" id="PTHR15180">
    <property type="entry name" value="GENERAL TRANSCRIPTION FACTOR 3C POLYPEPTIDE 1"/>
    <property type="match status" value="1"/>
</dbReference>
<dbReference type="Pfam" id="PF24101">
    <property type="entry name" value="WHD_GTF3C1"/>
    <property type="match status" value="1"/>
</dbReference>
<evidence type="ECO:0000256" key="3">
    <source>
        <dbReference type="ARBA" id="ARBA00023125"/>
    </source>
</evidence>
<keyword evidence="3" id="KW-0238">DNA-binding</keyword>
<dbReference type="Pfam" id="PF04182">
    <property type="entry name" value="B-block_TFIIIC"/>
    <property type="match status" value="1"/>
</dbReference>
<evidence type="ECO:0000256" key="2">
    <source>
        <dbReference type="ARBA" id="ARBA00022553"/>
    </source>
</evidence>
<evidence type="ECO:0000256" key="5">
    <source>
        <dbReference type="ARBA" id="ARBA00023242"/>
    </source>
</evidence>
<comment type="caution">
    <text evidence="10">The sequence shown here is derived from an EMBL/GenBank/DDBJ whole genome shotgun (WGS) entry which is preliminary data.</text>
</comment>